<dbReference type="RefSeq" id="WP_157900963.1">
    <property type="nucleotide sequence ID" value="NZ_LT717701.1"/>
</dbReference>
<dbReference type="AlphaFoldDB" id="A0A2U3NEI4"/>
<protein>
    <submittedName>
        <fullName evidence="1">Uncharacterized protein</fullName>
    </submittedName>
</protein>
<dbReference type="Proteomes" id="UP000241595">
    <property type="component" value="Unassembled WGS sequence"/>
</dbReference>
<dbReference type="STRING" id="1841859.GCA_900157385_03451"/>
<reference evidence="1 2" key="1">
    <citation type="submission" date="2017-01" db="EMBL/GenBank/DDBJ databases">
        <authorList>
            <consortium name="Urmite Genomes"/>
        </authorList>
    </citation>
    <scope>NUCLEOTIDE SEQUENCE [LARGE SCALE GENOMIC DNA]</scope>
    <source>
        <strain evidence="1 2">AB308</strain>
    </source>
</reference>
<name>A0A2U3NEI4_9MYCO</name>
<sequence length="141" mass="15484">MLANAPTNEPMGITGDWKPRFRVTAALVIAHDQQGRLRHCYRDSLLGWLSDEQAAHFVTHNLVERIEESPDVPTMPAAETVANCVVALDNLGIRVAAGDPTARQALRDAGHRFANDVVAAAVKQRKASKPDLDEEFDEITM</sequence>
<proteinExistence type="predicted"/>
<evidence type="ECO:0000313" key="2">
    <source>
        <dbReference type="Proteomes" id="UP000241595"/>
    </source>
</evidence>
<gene>
    <name evidence="1" type="ORF">MTAB308_3449</name>
</gene>
<dbReference type="EMBL" id="FTRV01000015">
    <property type="protein sequence ID" value="SPM29951.1"/>
    <property type="molecule type" value="Genomic_DNA"/>
</dbReference>
<accession>A0A2U3NEI4</accession>
<keyword evidence="2" id="KW-1185">Reference proteome</keyword>
<dbReference type="OrthoDB" id="4737390at2"/>
<evidence type="ECO:0000313" key="1">
    <source>
        <dbReference type="EMBL" id="SPM29951.1"/>
    </source>
</evidence>
<organism evidence="1 2">
    <name type="scientific">Mycobacterium terramassiliense</name>
    <dbReference type="NCBI Taxonomy" id="1841859"/>
    <lineage>
        <taxon>Bacteria</taxon>
        <taxon>Bacillati</taxon>
        <taxon>Actinomycetota</taxon>
        <taxon>Actinomycetes</taxon>
        <taxon>Mycobacteriales</taxon>
        <taxon>Mycobacteriaceae</taxon>
        <taxon>Mycobacterium</taxon>
    </lineage>
</organism>